<reference evidence="2 3" key="1">
    <citation type="journal article" date="2016" name="Mol. Biol. Evol.">
        <title>Comparative Genomics of Early-Diverging Mushroom-Forming Fungi Provides Insights into the Origins of Lignocellulose Decay Capabilities.</title>
        <authorList>
            <person name="Nagy L.G."/>
            <person name="Riley R."/>
            <person name="Tritt A."/>
            <person name="Adam C."/>
            <person name="Daum C."/>
            <person name="Floudas D."/>
            <person name="Sun H."/>
            <person name="Yadav J.S."/>
            <person name="Pangilinan J."/>
            <person name="Larsson K.H."/>
            <person name="Matsuura K."/>
            <person name="Barry K."/>
            <person name="Labutti K."/>
            <person name="Kuo R."/>
            <person name="Ohm R.A."/>
            <person name="Bhattacharya S.S."/>
            <person name="Shirouzu T."/>
            <person name="Yoshinaga Y."/>
            <person name="Martin F.M."/>
            <person name="Grigoriev I.V."/>
            <person name="Hibbett D.S."/>
        </authorList>
    </citation>
    <scope>NUCLEOTIDE SEQUENCE [LARGE SCALE GENOMIC DNA]</scope>
    <source>
        <strain evidence="2 3">HHB9708</strain>
    </source>
</reference>
<dbReference type="EMBL" id="KV419406">
    <property type="protein sequence ID" value="KZS93630.1"/>
    <property type="molecule type" value="Genomic_DNA"/>
</dbReference>
<accession>A0A164UXT2</accession>
<dbReference type="Proteomes" id="UP000076722">
    <property type="component" value="Unassembled WGS sequence"/>
</dbReference>
<name>A0A164UXT2_9AGAM</name>
<evidence type="ECO:0008006" key="4">
    <source>
        <dbReference type="Google" id="ProtNLM"/>
    </source>
</evidence>
<sequence length="535" mass="60830">MHKLSFWNGLRASSSMFKFGRRRTGGLQTDLNSPRTQSMDEDLSSESAKMPEPFLRLPVELHARVLEHYLADPKAMVNAKRWLAHTLLLCRMYAIYFPSTATMLLTCNSISFIRTLIFSPQFHEVWSRIYLQWPAEAIEWHMERSQGAPLSIHLNTQECKAIKSRLKGWADFLSANMANTRELNLAISVPARVSRCADIRLLARAINTAAPLLSDFVLNLDSDANNIVRLFGSNAPRLHSATIYADHQFDLSDFPSLRQLRMLLAPNRIHEMLWMLKELPDLEELSLIGVDIDFRPYIPDEPRVQVHLPKCRSLTIKKMKSPTINYLTSSFTMPELQKLSVHEILAPNKYDVIRPSITEALSLLEHDPASAHALHIALRPDHLFITSSDSSCSFSSDWSDLRDQFVSDADGYLLEPAVTILSAFAVQLRIRPKQLVIENTLRPNARFFGRSALAFVDLELLWHHVLPEYPSVETLQLVGDFSGLIRVLESPVFYFPNLSDICVQDRSPLTERSVQRLVGFCHSRLPPIVLSLPVT</sequence>
<keyword evidence="3" id="KW-1185">Reference proteome</keyword>
<organism evidence="2 3">
    <name type="scientific">Sistotremastrum niveocremeum HHB9708</name>
    <dbReference type="NCBI Taxonomy" id="1314777"/>
    <lineage>
        <taxon>Eukaryota</taxon>
        <taxon>Fungi</taxon>
        <taxon>Dikarya</taxon>
        <taxon>Basidiomycota</taxon>
        <taxon>Agaricomycotina</taxon>
        <taxon>Agaricomycetes</taxon>
        <taxon>Sistotremastrales</taxon>
        <taxon>Sistotremastraceae</taxon>
        <taxon>Sertulicium</taxon>
        <taxon>Sertulicium niveocremeum</taxon>
    </lineage>
</organism>
<proteinExistence type="predicted"/>
<evidence type="ECO:0000313" key="3">
    <source>
        <dbReference type="Proteomes" id="UP000076722"/>
    </source>
</evidence>
<evidence type="ECO:0000256" key="1">
    <source>
        <dbReference type="SAM" id="MobiDB-lite"/>
    </source>
</evidence>
<evidence type="ECO:0000313" key="2">
    <source>
        <dbReference type="EMBL" id="KZS93630.1"/>
    </source>
</evidence>
<gene>
    <name evidence="2" type="ORF">SISNIDRAFT_485247</name>
</gene>
<feature type="region of interest" description="Disordered" evidence="1">
    <location>
        <begin position="24"/>
        <end position="43"/>
    </location>
</feature>
<dbReference type="AlphaFoldDB" id="A0A164UXT2"/>
<protein>
    <recommendedName>
        <fullName evidence="4">F-box domain-containing protein</fullName>
    </recommendedName>
</protein>
<feature type="compositionally biased region" description="Polar residues" evidence="1">
    <location>
        <begin position="26"/>
        <end position="37"/>
    </location>
</feature>